<sequence>SDAVAVENTVAAQALDNQDVLGDVIHGSGLESFNTVDIDMLDMLVTEVLAKLSPKGSSTTKEAAE</sequence>
<dbReference type="EMBL" id="CAJVCH010128986">
    <property type="protein sequence ID" value="CAG7725962.1"/>
    <property type="molecule type" value="Genomic_DNA"/>
</dbReference>
<accession>A0A8J2JWM3</accession>
<protein>
    <submittedName>
        <fullName evidence="1">Uncharacterized protein</fullName>
    </submittedName>
</protein>
<evidence type="ECO:0000313" key="2">
    <source>
        <dbReference type="Proteomes" id="UP000708208"/>
    </source>
</evidence>
<evidence type="ECO:0000313" key="1">
    <source>
        <dbReference type="EMBL" id="CAG7725962.1"/>
    </source>
</evidence>
<feature type="non-terminal residue" evidence="1">
    <location>
        <position position="1"/>
    </location>
</feature>
<keyword evidence="2" id="KW-1185">Reference proteome</keyword>
<comment type="caution">
    <text evidence="1">The sequence shown here is derived from an EMBL/GenBank/DDBJ whole genome shotgun (WGS) entry which is preliminary data.</text>
</comment>
<dbReference type="Proteomes" id="UP000708208">
    <property type="component" value="Unassembled WGS sequence"/>
</dbReference>
<name>A0A8J2JWM3_9HEXA</name>
<dbReference type="AlphaFoldDB" id="A0A8J2JWM3"/>
<reference evidence="1" key="1">
    <citation type="submission" date="2021-06" db="EMBL/GenBank/DDBJ databases">
        <authorList>
            <person name="Hodson N. C."/>
            <person name="Mongue J. A."/>
            <person name="Jaron S. K."/>
        </authorList>
    </citation>
    <scope>NUCLEOTIDE SEQUENCE</scope>
</reference>
<gene>
    <name evidence="1" type="ORF">AFUS01_LOCUS14898</name>
</gene>
<feature type="non-terminal residue" evidence="1">
    <location>
        <position position="65"/>
    </location>
</feature>
<organism evidence="1 2">
    <name type="scientific">Allacma fusca</name>
    <dbReference type="NCBI Taxonomy" id="39272"/>
    <lineage>
        <taxon>Eukaryota</taxon>
        <taxon>Metazoa</taxon>
        <taxon>Ecdysozoa</taxon>
        <taxon>Arthropoda</taxon>
        <taxon>Hexapoda</taxon>
        <taxon>Collembola</taxon>
        <taxon>Symphypleona</taxon>
        <taxon>Sminthuridae</taxon>
        <taxon>Allacma</taxon>
    </lineage>
</organism>
<proteinExistence type="predicted"/>